<evidence type="ECO:0000313" key="1">
    <source>
        <dbReference type="EMBL" id="MDN6899554.1"/>
    </source>
</evidence>
<name>A0AAJ1VMV0_9LACO</name>
<dbReference type="EMBL" id="SDWY01000001">
    <property type="protein sequence ID" value="MDN6899554.1"/>
    <property type="molecule type" value="Genomic_DNA"/>
</dbReference>
<gene>
    <name evidence="1" type="ORF">EVC35_00840</name>
</gene>
<reference evidence="1" key="1">
    <citation type="submission" date="2019-01" db="EMBL/GenBank/DDBJ databases">
        <title>Oenococcus sicerae UCMA17102.</title>
        <authorList>
            <person name="Cousin F.J."/>
            <person name="Le Guellec R."/>
            <person name="Cretenet M."/>
        </authorList>
    </citation>
    <scope>NUCLEOTIDE SEQUENCE</scope>
    <source>
        <strain evidence="1">UCMA17102</strain>
    </source>
</reference>
<protein>
    <submittedName>
        <fullName evidence="1">Uncharacterized protein</fullName>
    </submittedName>
</protein>
<dbReference type="AlphaFoldDB" id="A0AAJ1VMV0"/>
<sequence>MSEVNNEKFVFQKVGKIIAADFEEKTITIRWENADKVLIGSEYLYKKVPTGKAKEQLDLLIEVENDK</sequence>
<dbReference type="RefSeq" id="WP_301710850.1">
    <property type="nucleotide sequence ID" value="NZ_SDWY01000001.1"/>
</dbReference>
<accession>A0AAJ1VMV0</accession>
<dbReference type="Proteomes" id="UP001167919">
    <property type="component" value="Unassembled WGS sequence"/>
</dbReference>
<proteinExistence type="predicted"/>
<comment type="caution">
    <text evidence="1">The sequence shown here is derived from an EMBL/GenBank/DDBJ whole genome shotgun (WGS) entry which is preliminary data.</text>
</comment>
<organism evidence="1 2">
    <name type="scientific">Oenococcus sicerae</name>
    <dbReference type="NCBI Taxonomy" id="2203724"/>
    <lineage>
        <taxon>Bacteria</taxon>
        <taxon>Bacillati</taxon>
        <taxon>Bacillota</taxon>
        <taxon>Bacilli</taxon>
        <taxon>Lactobacillales</taxon>
        <taxon>Lactobacillaceae</taxon>
        <taxon>Oenococcus</taxon>
    </lineage>
</organism>
<evidence type="ECO:0000313" key="2">
    <source>
        <dbReference type="Proteomes" id="UP001167919"/>
    </source>
</evidence>